<accession>G5C5U9</accession>
<organism evidence="2 3">
    <name type="scientific">Heterocephalus glaber</name>
    <name type="common">Naked mole rat</name>
    <dbReference type="NCBI Taxonomy" id="10181"/>
    <lineage>
        <taxon>Eukaryota</taxon>
        <taxon>Metazoa</taxon>
        <taxon>Chordata</taxon>
        <taxon>Craniata</taxon>
        <taxon>Vertebrata</taxon>
        <taxon>Euteleostomi</taxon>
        <taxon>Mammalia</taxon>
        <taxon>Eutheria</taxon>
        <taxon>Euarchontoglires</taxon>
        <taxon>Glires</taxon>
        <taxon>Rodentia</taxon>
        <taxon>Hystricomorpha</taxon>
        <taxon>Bathyergidae</taxon>
        <taxon>Heterocephalus</taxon>
    </lineage>
</organism>
<name>G5C5U9_HETGA</name>
<gene>
    <name evidence="2" type="ORF">GW7_21623</name>
</gene>
<dbReference type="Proteomes" id="UP000006813">
    <property type="component" value="Unassembled WGS sequence"/>
</dbReference>
<evidence type="ECO:0000313" key="3">
    <source>
        <dbReference type="Proteomes" id="UP000006813"/>
    </source>
</evidence>
<sequence length="187" mass="20223">MLGAPGDQERWGRVWTSRSGPSPLRSVPQSASGHILGGGSRNGVGLGARVLVCASAVFYGWVPPDADRLSTGLCFLCLGSEAAGTGVWYTSRLLPGDAKGARGEFALSGRYPALRKILHNQKRKGKLCQIKVIVLWRRREKSISPEHYSPEYSDHVLNTKATEALPTLAMEDAICFREVGDPICSNT</sequence>
<dbReference type="AlphaFoldDB" id="G5C5U9"/>
<evidence type="ECO:0000256" key="1">
    <source>
        <dbReference type="SAM" id="MobiDB-lite"/>
    </source>
</evidence>
<dbReference type="InParanoid" id="G5C5U9"/>
<proteinExistence type="predicted"/>
<feature type="region of interest" description="Disordered" evidence="1">
    <location>
        <begin position="1"/>
        <end position="32"/>
    </location>
</feature>
<dbReference type="EMBL" id="JH173458">
    <property type="protein sequence ID" value="EHB16910.1"/>
    <property type="molecule type" value="Genomic_DNA"/>
</dbReference>
<protein>
    <submittedName>
        <fullName evidence="2">Uncharacterized protein</fullName>
    </submittedName>
</protein>
<reference evidence="2 3" key="1">
    <citation type="journal article" date="2011" name="Nature">
        <title>Genome sequencing reveals insights into physiology and longevity of the naked mole rat.</title>
        <authorList>
            <person name="Kim E.B."/>
            <person name="Fang X."/>
            <person name="Fushan A.A."/>
            <person name="Huang Z."/>
            <person name="Lobanov A.V."/>
            <person name="Han L."/>
            <person name="Marino S.M."/>
            <person name="Sun X."/>
            <person name="Turanov A.A."/>
            <person name="Yang P."/>
            <person name="Yim S.H."/>
            <person name="Zhao X."/>
            <person name="Kasaikina M.V."/>
            <person name="Stoletzki N."/>
            <person name="Peng C."/>
            <person name="Polak P."/>
            <person name="Xiong Z."/>
            <person name="Kiezun A."/>
            <person name="Zhu Y."/>
            <person name="Chen Y."/>
            <person name="Kryukov G.V."/>
            <person name="Zhang Q."/>
            <person name="Peshkin L."/>
            <person name="Yang L."/>
            <person name="Bronson R.T."/>
            <person name="Buffenstein R."/>
            <person name="Wang B."/>
            <person name="Han C."/>
            <person name="Li Q."/>
            <person name="Chen L."/>
            <person name="Zhao W."/>
            <person name="Sunyaev S.R."/>
            <person name="Park T.J."/>
            <person name="Zhang G."/>
            <person name="Wang J."/>
            <person name="Gladyshev V.N."/>
        </authorList>
    </citation>
    <scope>NUCLEOTIDE SEQUENCE [LARGE SCALE GENOMIC DNA]</scope>
</reference>
<evidence type="ECO:0000313" key="2">
    <source>
        <dbReference type="EMBL" id="EHB16910.1"/>
    </source>
</evidence>